<dbReference type="InterPro" id="IPR036921">
    <property type="entry name" value="PurM-like_N_sf"/>
</dbReference>
<dbReference type="GO" id="GO:0006189">
    <property type="term" value="P:'de novo' IMP biosynthetic process"/>
    <property type="evidence" value="ECO:0007669"/>
    <property type="project" value="InterPro"/>
</dbReference>
<dbReference type="InterPro" id="IPR041609">
    <property type="entry name" value="PurL_linker"/>
</dbReference>
<feature type="non-terminal residue" evidence="6">
    <location>
        <position position="157"/>
    </location>
</feature>
<evidence type="ECO:0000256" key="3">
    <source>
        <dbReference type="ARBA" id="ARBA00022840"/>
    </source>
</evidence>
<dbReference type="Pfam" id="PF00586">
    <property type="entry name" value="AIRS"/>
    <property type="match status" value="1"/>
</dbReference>
<reference evidence="6" key="1">
    <citation type="submission" date="2018-05" db="EMBL/GenBank/DDBJ databases">
        <authorList>
            <person name="Lanie J.A."/>
            <person name="Ng W.-L."/>
            <person name="Kazmierczak K.M."/>
            <person name="Andrzejewski T.M."/>
            <person name="Davidsen T.M."/>
            <person name="Wayne K.J."/>
            <person name="Tettelin H."/>
            <person name="Glass J.I."/>
            <person name="Rusch D."/>
            <person name="Podicherti R."/>
            <person name="Tsui H.-C.T."/>
            <person name="Winkler M.E."/>
        </authorList>
    </citation>
    <scope>NUCLEOTIDE SEQUENCE</scope>
</reference>
<dbReference type="PANTHER" id="PTHR43555">
    <property type="entry name" value="PHOSPHORIBOSYLFORMYLGLYCINAMIDINE SYNTHASE SUBUNIT PURL"/>
    <property type="match status" value="1"/>
</dbReference>
<dbReference type="Gene3D" id="3.30.1330.10">
    <property type="entry name" value="PurM-like, N-terminal domain"/>
    <property type="match status" value="1"/>
</dbReference>
<keyword evidence="2" id="KW-0547">Nucleotide-binding</keyword>
<evidence type="ECO:0000256" key="2">
    <source>
        <dbReference type="ARBA" id="ARBA00022741"/>
    </source>
</evidence>
<feature type="domain" description="Phosphoribosylformylglycinamidine synthase linker" evidence="5">
    <location>
        <begin position="11"/>
        <end position="48"/>
    </location>
</feature>
<evidence type="ECO:0000313" key="6">
    <source>
        <dbReference type="EMBL" id="SVD51503.1"/>
    </source>
</evidence>
<evidence type="ECO:0000259" key="5">
    <source>
        <dbReference type="Pfam" id="PF18072"/>
    </source>
</evidence>
<dbReference type="PANTHER" id="PTHR43555:SF1">
    <property type="entry name" value="PHOSPHORIBOSYLFORMYLGLYCINAMIDINE SYNTHASE SUBUNIT PURL"/>
    <property type="match status" value="1"/>
</dbReference>
<gene>
    <name evidence="6" type="ORF">METZ01_LOCUS404357</name>
</gene>
<protein>
    <recommendedName>
        <fullName evidence="7">PurM-like N-terminal domain-containing protein</fullName>
    </recommendedName>
</protein>
<feature type="non-terminal residue" evidence="6">
    <location>
        <position position="1"/>
    </location>
</feature>
<evidence type="ECO:0008006" key="7">
    <source>
        <dbReference type="Google" id="ProtNLM"/>
    </source>
</evidence>
<proteinExistence type="predicted"/>
<dbReference type="Pfam" id="PF18072">
    <property type="entry name" value="FGAR-AT_linker"/>
    <property type="match status" value="1"/>
</dbReference>
<feature type="domain" description="PurM-like N-terminal" evidence="4">
    <location>
        <begin position="71"/>
        <end position="157"/>
    </location>
</feature>
<accession>A0A382VYD0</accession>
<keyword evidence="3" id="KW-0067">ATP-binding</keyword>
<dbReference type="SUPFAM" id="SSF55326">
    <property type="entry name" value="PurM N-terminal domain-like"/>
    <property type="match status" value="1"/>
</dbReference>
<name>A0A382VYD0_9ZZZZ</name>
<dbReference type="GO" id="GO:0005524">
    <property type="term" value="F:ATP binding"/>
    <property type="evidence" value="ECO:0007669"/>
    <property type="project" value="UniProtKB-KW"/>
</dbReference>
<evidence type="ECO:0000256" key="1">
    <source>
        <dbReference type="ARBA" id="ARBA00022598"/>
    </source>
</evidence>
<keyword evidence="1" id="KW-0436">Ligase</keyword>
<organism evidence="6">
    <name type="scientific">marine metagenome</name>
    <dbReference type="NCBI Taxonomy" id="408172"/>
    <lineage>
        <taxon>unclassified sequences</taxon>
        <taxon>metagenomes</taxon>
        <taxon>ecological metagenomes</taxon>
    </lineage>
</organism>
<evidence type="ECO:0000259" key="4">
    <source>
        <dbReference type="Pfam" id="PF00586"/>
    </source>
</evidence>
<dbReference type="AlphaFoldDB" id="A0A382VYD0"/>
<dbReference type="InterPro" id="IPR010074">
    <property type="entry name" value="PRibForGlyAmidine_synth_PurL"/>
</dbReference>
<dbReference type="EMBL" id="UINC01155573">
    <property type="protein sequence ID" value="SVD51503.1"/>
    <property type="molecule type" value="Genomic_DNA"/>
</dbReference>
<dbReference type="GO" id="GO:0004642">
    <property type="term" value="F:phosphoribosylformylglycinamidine synthase activity"/>
    <property type="evidence" value="ECO:0007669"/>
    <property type="project" value="InterPro"/>
</dbReference>
<dbReference type="InterPro" id="IPR016188">
    <property type="entry name" value="PurM-like_N"/>
</dbReference>
<sequence>VSVTQDSLDAVALTRVEYEQVESRLGRIPNDVELGMFGSLWSEHCGYKHSKPLLKLLPSEGERVLTKVGEENAGAIDIGDGWAIVMKVESHNHPSAIEPYQGAATGVGGIVRDIFAMGAYPIALLDSLRFGLLETEGTPYLLEGVVSGIGGYGNCLG</sequence>